<feature type="domain" description="DUF559" evidence="1">
    <location>
        <begin position="13"/>
        <end position="118"/>
    </location>
</feature>
<dbReference type="PANTHER" id="PTHR38590">
    <property type="entry name" value="BLL0828 PROTEIN"/>
    <property type="match status" value="1"/>
</dbReference>
<comment type="caution">
    <text evidence="2">The sequence shown here is derived from an EMBL/GenBank/DDBJ whole genome shotgun (WGS) entry which is preliminary data.</text>
</comment>
<dbReference type="InterPro" id="IPR047216">
    <property type="entry name" value="Endonuclease_DUF559_bact"/>
</dbReference>
<dbReference type="InterPro" id="IPR011335">
    <property type="entry name" value="Restrct_endonuc-II-like"/>
</dbReference>
<keyword evidence="3" id="KW-1185">Reference proteome</keyword>
<reference evidence="3" key="1">
    <citation type="journal article" date="2019" name="Int. J. Syst. Evol. Microbiol.">
        <title>The Global Catalogue of Microorganisms (GCM) 10K type strain sequencing project: providing services to taxonomists for standard genome sequencing and annotation.</title>
        <authorList>
            <consortium name="The Broad Institute Genomics Platform"/>
            <consortium name="The Broad Institute Genome Sequencing Center for Infectious Disease"/>
            <person name="Wu L."/>
            <person name="Ma J."/>
        </authorList>
    </citation>
    <scope>NUCLEOTIDE SEQUENCE [LARGE SCALE GENOMIC DNA]</scope>
    <source>
        <strain evidence="3">JCM 16601</strain>
    </source>
</reference>
<dbReference type="Gene3D" id="3.40.960.10">
    <property type="entry name" value="VSR Endonuclease"/>
    <property type="match status" value="1"/>
</dbReference>
<dbReference type="RefSeq" id="WP_259087818.1">
    <property type="nucleotide sequence ID" value="NZ_BAAAZC010000019.1"/>
</dbReference>
<gene>
    <name evidence="2" type="ORF">GCM10022210_25900</name>
</gene>
<dbReference type="PANTHER" id="PTHR38590:SF1">
    <property type="entry name" value="BLL0828 PROTEIN"/>
    <property type="match status" value="1"/>
</dbReference>
<proteinExistence type="predicted"/>
<evidence type="ECO:0000259" key="1">
    <source>
        <dbReference type="Pfam" id="PF04480"/>
    </source>
</evidence>
<organism evidence="2 3">
    <name type="scientific">Mucilaginibacter dorajii</name>
    <dbReference type="NCBI Taxonomy" id="692994"/>
    <lineage>
        <taxon>Bacteria</taxon>
        <taxon>Pseudomonadati</taxon>
        <taxon>Bacteroidota</taxon>
        <taxon>Sphingobacteriia</taxon>
        <taxon>Sphingobacteriales</taxon>
        <taxon>Sphingobacteriaceae</taxon>
        <taxon>Mucilaginibacter</taxon>
    </lineage>
</organism>
<dbReference type="SUPFAM" id="SSF52980">
    <property type="entry name" value="Restriction endonuclease-like"/>
    <property type="match status" value="1"/>
</dbReference>
<evidence type="ECO:0000313" key="2">
    <source>
        <dbReference type="EMBL" id="GAA3974404.1"/>
    </source>
</evidence>
<accession>A0ABP7Q0Q4</accession>
<dbReference type="Proteomes" id="UP001500742">
    <property type="component" value="Unassembled WGS sequence"/>
</dbReference>
<evidence type="ECO:0000313" key="3">
    <source>
        <dbReference type="Proteomes" id="UP001500742"/>
    </source>
</evidence>
<protein>
    <submittedName>
        <fullName evidence="2">DUF559 domain-containing protein</fullName>
    </submittedName>
</protein>
<name>A0ABP7Q0Q4_9SPHI</name>
<dbReference type="Pfam" id="PF04480">
    <property type="entry name" value="DUF559"/>
    <property type="match status" value="1"/>
</dbReference>
<dbReference type="CDD" id="cd01038">
    <property type="entry name" value="Endonuclease_DUF559"/>
    <property type="match status" value="1"/>
</dbReference>
<dbReference type="EMBL" id="BAAAZC010000019">
    <property type="protein sequence ID" value="GAA3974404.1"/>
    <property type="molecule type" value="Genomic_DNA"/>
</dbReference>
<sequence>MANKKIIPYNPALKALARKLRKTMTDRELLLWNELKNDKLLGFDFDRQRFIDEYIVDFYCKDLMLAIEIDGMSHNNEEAFVKDEIRQRKIESFGIKFLRFTEAEMKYDMFNVLRTIESTIIEIVRSDSSIKLPEAFDLGLLNT</sequence>
<dbReference type="InterPro" id="IPR007569">
    <property type="entry name" value="DUF559"/>
</dbReference>